<dbReference type="AlphaFoldDB" id="A0A437GU62"/>
<dbReference type="Gene3D" id="1.10.260.40">
    <property type="entry name" value="lambda repressor-like DNA-binding domains"/>
    <property type="match status" value="1"/>
</dbReference>
<dbReference type="InterPro" id="IPR026281">
    <property type="entry name" value="HTH_RamB"/>
</dbReference>
<dbReference type="InterPro" id="IPR050807">
    <property type="entry name" value="TransReg_Diox_bact_type"/>
</dbReference>
<dbReference type="InterPro" id="IPR010982">
    <property type="entry name" value="Lambda_DNA-bd_dom_sf"/>
</dbReference>
<dbReference type="Pfam" id="PF06114">
    <property type="entry name" value="Peptidase_M78"/>
    <property type="match status" value="1"/>
</dbReference>
<evidence type="ECO:0000256" key="3">
    <source>
        <dbReference type="ARBA" id="ARBA00023125"/>
    </source>
</evidence>
<dbReference type="PANTHER" id="PTHR46797:SF23">
    <property type="entry name" value="HTH-TYPE TRANSCRIPTIONAL REGULATOR SUTR"/>
    <property type="match status" value="1"/>
</dbReference>
<evidence type="ECO:0000256" key="4">
    <source>
        <dbReference type="ARBA" id="ARBA00023163"/>
    </source>
</evidence>
<protein>
    <submittedName>
        <fullName evidence="6">XRE family transcriptional regulator</fullName>
    </submittedName>
</protein>
<keyword evidence="2" id="KW-0805">Transcription regulation</keyword>
<dbReference type="InterPro" id="IPR018653">
    <property type="entry name" value="ScfR_C"/>
</dbReference>
<evidence type="ECO:0000256" key="2">
    <source>
        <dbReference type="ARBA" id="ARBA00023015"/>
    </source>
</evidence>
<accession>A0A437GU62</accession>
<dbReference type="OrthoDB" id="1123084at2"/>
<feature type="domain" description="HTH cro/C1-type" evidence="5">
    <location>
        <begin position="12"/>
        <end position="66"/>
    </location>
</feature>
<dbReference type="SUPFAM" id="SSF47413">
    <property type="entry name" value="lambda repressor-like DNA-binding domains"/>
    <property type="match status" value="1"/>
</dbReference>
<organism evidence="6 7">
    <name type="scientific">Croceicoccus ponticola</name>
    <dbReference type="NCBI Taxonomy" id="2217664"/>
    <lineage>
        <taxon>Bacteria</taxon>
        <taxon>Pseudomonadati</taxon>
        <taxon>Pseudomonadota</taxon>
        <taxon>Alphaproteobacteria</taxon>
        <taxon>Sphingomonadales</taxon>
        <taxon>Erythrobacteraceae</taxon>
        <taxon>Croceicoccus</taxon>
    </lineage>
</organism>
<dbReference type="InterPro" id="IPR010359">
    <property type="entry name" value="IrrE_HExxH"/>
</dbReference>
<dbReference type="PIRSF" id="PIRSF019251">
    <property type="entry name" value="Rv0465c"/>
    <property type="match status" value="1"/>
</dbReference>
<comment type="similarity">
    <text evidence="1">Belongs to the short-chain fatty acyl-CoA assimilation regulator (ScfR) family.</text>
</comment>
<keyword evidence="4" id="KW-0804">Transcription</keyword>
<keyword evidence="3" id="KW-0238">DNA-binding</keyword>
<dbReference type="EMBL" id="RXOL01000011">
    <property type="protein sequence ID" value="RVQ64857.1"/>
    <property type="molecule type" value="Genomic_DNA"/>
</dbReference>
<sequence>MVRKALFMGPRLKRVRRDLGLTQANMAADLEISPSYVALMERNQRPVTADLLLKLASTYKIDIASLADDDSEGLTKRLQATLKQPIFADIDLPALDSADIATSYPGFAEALLRLHTAFTEEQMAHAQRREMASSGLGSVDMAATDPVGEARAFLAARRNCFPALDDHAADVAQELAGDRPREESVWTDALVERLTRRHGQKVRFTDPDLILGSLRWHDRHREQVLISNRLDHPGRRFQLALQIGLLEARDIIATQLADGRFSGENARRLASRALTGYWAAALLMPYRPFLRAARQTRHDVETLSRRFAASFEQVAHRLTTMGRPGEEGVPFFFLRLDRAGNVSKRLDGAGFPFARTGGSCPLWNVHGVFETPGRIRPQWLELPEGEKFLSIARTVEAGGGAWDSPRAVRSVALACSAEHAGHVIYSDGMDEGAATPIGVACRLCHRPHCIARSAPPIGREMRPDDNRDTGVPFAFAGD</sequence>
<dbReference type="Pfam" id="PF01381">
    <property type="entry name" value="HTH_3"/>
    <property type="match status" value="1"/>
</dbReference>
<dbReference type="Pfam" id="PF09856">
    <property type="entry name" value="ScfRs"/>
    <property type="match status" value="1"/>
</dbReference>
<keyword evidence="7" id="KW-1185">Reference proteome</keyword>
<dbReference type="SMART" id="SM00530">
    <property type="entry name" value="HTH_XRE"/>
    <property type="match status" value="1"/>
</dbReference>
<dbReference type="PROSITE" id="PS50943">
    <property type="entry name" value="HTH_CROC1"/>
    <property type="match status" value="1"/>
</dbReference>
<evidence type="ECO:0000313" key="7">
    <source>
        <dbReference type="Proteomes" id="UP000283003"/>
    </source>
</evidence>
<reference evidence="6 7" key="1">
    <citation type="submission" date="2018-12" db="EMBL/GenBank/DDBJ databases">
        <title>Croceicoccus ponticola sp. nov., a lipolytic bacterium isolated from seawater.</title>
        <authorList>
            <person name="Yoon J.-H."/>
        </authorList>
    </citation>
    <scope>NUCLEOTIDE SEQUENCE [LARGE SCALE GENOMIC DNA]</scope>
    <source>
        <strain evidence="6 7">GM-16</strain>
    </source>
</reference>
<dbReference type="GO" id="GO:0003677">
    <property type="term" value="F:DNA binding"/>
    <property type="evidence" value="ECO:0007669"/>
    <property type="project" value="UniProtKB-KW"/>
</dbReference>
<dbReference type="CDD" id="cd00093">
    <property type="entry name" value="HTH_XRE"/>
    <property type="match status" value="1"/>
</dbReference>
<dbReference type="InterPro" id="IPR001387">
    <property type="entry name" value="Cro/C1-type_HTH"/>
</dbReference>
<gene>
    <name evidence="6" type="ORF">EKN06_14775</name>
</gene>
<dbReference type="GO" id="GO:0003700">
    <property type="term" value="F:DNA-binding transcription factor activity"/>
    <property type="evidence" value="ECO:0007669"/>
    <property type="project" value="TreeGrafter"/>
</dbReference>
<evidence type="ECO:0000256" key="1">
    <source>
        <dbReference type="ARBA" id="ARBA00007227"/>
    </source>
</evidence>
<dbReference type="GO" id="GO:0005829">
    <property type="term" value="C:cytosol"/>
    <property type="evidence" value="ECO:0007669"/>
    <property type="project" value="TreeGrafter"/>
</dbReference>
<dbReference type="PANTHER" id="PTHR46797">
    <property type="entry name" value="HTH-TYPE TRANSCRIPTIONAL REGULATOR"/>
    <property type="match status" value="1"/>
</dbReference>
<evidence type="ECO:0000313" key="6">
    <source>
        <dbReference type="EMBL" id="RVQ64857.1"/>
    </source>
</evidence>
<evidence type="ECO:0000259" key="5">
    <source>
        <dbReference type="PROSITE" id="PS50943"/>
    </source>
</evidence>
<dbReference type="Proteomes" id="UP000283003">
    <property type="component" value="Unassembled WGS sequence"/>
</dbReference>
<proteinExistence type="inferred from homology"/>
<name>A0A437GU62_9SPHN</name>
<comment type="caution">
    <text evidence="6">The sequence shown here is derived from an EMBL/GenBank/DDBJ whole genome shotgun (WGS) entry which is preliminary data.</text>
</comment>